<dbReference type="AlphaFoldDB" id="A0A2P5EZ07"/>
<evidence type="ECO:0000313" key="2">
    <source>
        <dbReference type="Proteomes" id="UP000237000"/>
    </source>
</evidence>
<comment type="caution">
    <text evidence="1">The sequence shown here is derived from an EMBL/GenBank/DDBJ whole genome shotgun (WGS) entry which is preliminary data.</text>
</comment>
<dbReference type="InParanoid" id="A0A2P5EZ07"/>
<accession>A0A2P5EZ07</accession>
<proteinExistence type="predicted"/>
<protein>
    <submittedName>
        <fullName evidence="1">Uncharacterized protein</fullName>
    </submittedName>
</protein>
<dbReference type="EMBL" id="JXTC01000080">
    <property type="protein sequence ID" value="PON90760.1"/>
    <property type="molecule type" value="Genomic_DNA"/>
</dbReference>
<evidence type="ECO:0000313" key="1">
    <source>
        <dbReference type="EMBL" id="PON90760.1"/>
    </source>
</evidence>
<organism evidence="1 2">
    <name type="scientific">Trema orientale</name>
    <name type="common">Charcoal tree</name>
    <name type="synonym">Celtis orientalis</name>
    <dbReference type="NCBI Taxonomy" id="63057"/>
    <lineage>
        <taxon>Eukaryota</taxon>
        <taxon>Viridiplantae</taxon>
        <taxon>Streptophyta</taxon>
        <taxon>Embryophyta</taxon>
        <taxon>Tracheophyta</taxon>
        <taxon>Spermatophyta</taxon>
        <taxon>Magnoliopsida</taxon>
        <taxon>eudicotyledons</taxon>
        <taxon>Gunneridae</taxon>
        <taxon>Pentapetalae</taxon>
        <taxon>rosids</taxon>
        <taxon>fabids</taxon>
        <taxon>Rosales</taxon>
        <taxon>Cannabaceae</taxon>
        <taxon>Trema</taxon>
    </lineage>
</organism>
<keyword evidence="2" id="KW-1185">Reference proteome</keyword>
<dbReference type="Proteomes" id="UP000237000">
    <property type="component" value="Unassembled WGS sequence"/>
</dbReference>
<name>A0A2P5EZ07_TREOI</name>
<reference evidence="2" key="1">
    <citation type="submission" date="2016-06" db="EMBL/GenBank/DDBJ databases">
        <title>Parallel loss of symbiosis genes in relatives of nitrogen-fixing non-legume Parasponia.</title>
        <authorList>
            <person name="Van Velzen R."/>
            <person name="Holmer R."/>
            <person name="Bu F."/>
            <person name="Rutten L."/>
            <person name="Van Zeijl A."/>
            <person name="Liu W."/>
            <person name="Santuari L."/>
            <person name="Cao Q."/>
            <person name="Sharma T."/>
            <person name="Shen D."/>
            <person name="Roswanjaya Y."/>
            <person name="Wardhani T."/>
            <person name="Kalhor M.S."/>
            <person name="Jansen J."/>
            <person name="Van den Hoogen J."/>
            <person name="Gungor B."/>
            <person name="Hartog M."/>
            <person name="Hontelez J."/>
            <person name="Verver J."/>
            <person name="Yang W.-C."/>
            <person name="Schijlen E."/>
            <person name="Repin R."/>
            <person name="Schilthuizen M."/>
            <person name="Schranz E."/>
            <person name="Heidstra R."/>
            <person name="Miyata K."/>
            <person name="Fedorova E."/>
            <person name="Kohlen W."/>
            <person name="Bisseling T."/>
            <person name="Smit S."/>
            <person name="Geurts R."/>
        </authorList>
    </citation>
    <scope>NUCLEOTIDE SEQUENCE [LARGE SCALE GENOMIC DNA]</scope>
    <source>
        <strain evidence="2">cv. RG33-2</strain>
    </source>
</reference>
<gene>
    <name evidence="1" type="ORF">TorRG33x02_133980</name>
</gene>
<sequence length="90" mass="9983">MIIKCLSNGHGIRYNAVIKVPTVGLSGKPRTSTTHSFAATINSKSPILYGNLYPVQFRINRLKSLSLLCSKKKGSKTPLFGTKEEDRKKF</sequence>